<dbReference type="EMBL" id="CM056815">
    <property type="protein sequence ID" value="KAJ8629739.1"/>
    <property type="molecule type" value="Genomic_DNA"/>
</dbReference>
<proteinExistence type="predicted"/>
<dbReference type="Proteomes" id="UP001234297">
    <property type="component" value="Chromosome 7"/>
</dbReference>
<gene>
    <name evidence="1" type="ORF">MRB53_023062</name>
</gene>
<keyword evidence="2" id="KW-1185">Reference proteome</keyword>
<reference evidence="1 2" key="1">
    <citation type="journal article" date="2022" name="Hortic Res">
        <title>A haplotype resolved chromosomal level avocado genome allows analysis of novel avocado genes.</title>
        <authorList>
            <person name="Nath O."/>
            <person name="Fletcher S.J."/>
            <person name="Hayward A."/>
            <person name="Shaw L.M."/>
            <person name="Masouleh A.K."/>
            <person name="Furtado A."/>
            <person name="Henry R.J."/>
            <person name="Mitter N."/>
        </authorList>
    </citation>
    <scope>NUCLEOTIDE SEQUENCE [LARGE SCALE GENOMIC DNA]</scope>
    <source>
        <strain evidence="2">cv. Hass</strain>
    </source>
</reference>
<evidence type="ECO:0000313" key="1">
    <source>
        <dbReference type="EMBL" id="KAJ8629739.1"/>
    </source>
</evidence>
<evidence type="ECO:0000313" key="2">
    <source>
        <dbReference type="Proteomes" id="UP001234297"/>
    </source>
</evidence>
<organism evidence="1 2">
    <name type="scientific">Persea americana</name>
    <name type="common">Avocado</name>
    <dbReference type="NCBI Taxonomy" id="3435"/>
    <lineage>
        <taxon>Eukaryota</taxon>
        <taxon>Viridiplantae</taxon>
        <taxon>Streptophyta</taxon>
        <taxon>Embryophyta</taxon>
        <taxon>Tracheophyta</taxon>
        <taxon>Spermatophyta</taxon>
        <taxon>Magnoliopsida</taxon>
        <taxon>Magnoliidae</taxon>
        <taxon>Laurales</taxon>
        <taxon>Lauraceae</taxon>
        <taxon>Persea</taxon>
    </lineage>
</organism>
<comment type="caution">
    <text evidence="1">The sequence shown here is derived from an EMBL/GenBank/DDBJ whole genome shotgun (WGS) entry which is preliminary data.</text>
</comment>
<name>A0ACC2L8C9_PERAE</name>
<accession>A0ACC2L8C9</accession>
<sequence>MWCIKDHKFPWYLGLPNQKFLKHNIKWVLLRLVLFLEKQREGAEGKNNKWVLVLHHGTARQHGVSATAAASFSSDEQGCSGGGDTQGGSKAPFLELMQQKPKFSTSSLVCTLRWPTKDQKQSALQREIRTLLIAFSSLLLSGDDRPQNLHSGSTEMYQNLRGFLLVKSIKRVWSPACE</sequence>
<protein>
    <submittedName>
        <fullName evidence="1">Uncharacterized protein</fullName>
    </submittedName>
</protein>